<dbReference type="Gene3D" id="3.40.640.10">
    <property type="entry name" value="Type I PLP-dependent aspartate aminotransferase-like (Major domain)"/>
    <property type="match status" value="1"/>
</dbReference>
<keyword evidence="7" id="KW-0411">Iron-sulfur</keyword>
<evidence type="ECO:0000256" key="4">
    <source>
        <dbReference type="ARBA" id="ARBA00022723"/>
    </source>
</evidence>
<comment type="cofactor">
    <cofactor evidence="1">
        <name>pyridoxal 5'-phosphate</name>
        <dbReference type="ChEBI" id="CHEBI:597326"/>
    </cofactor>
</comment>
<evidence type="ECO:0000256" key="2">
    <source>
        <dbReference type="ARBA" id="ARBA00006490"/>
    </source>
</evidence>
<dbReference type="RefSeq" id="WP_340269073.1">
    <property type="nucleotide sequence ID" value="NZ_JBBEOG010000003.1"/>
</dbReference>
<comment type="similarity">
    <text evidence="2">Belongs to the class-V pyridoxal-phosphate-dependent aminotransferase family. NifS/IscS subfamily.</text>
</comment>
<evidence type="ECO:0000256" key="7">
    <source>
        <dbReference type="ARBA" id="ARBA00023014"/>
    </source>
</evidence>
<dbReference type="InterPro" id="IPR016454">
    <property type="entry name" value="Cysteine_dSase"/>
</dbReference>
<dbReference type="PANTHER" id="PTHR11601">
    <property type="entry name" value="CYSTEINE DESULFURYLASE FAMILY MEMBER"/>
    <property type="match status" value="1"/>
</dbReference>
<dbReference type="PIRSF" id="PIRSF005572">
    <property type="entry name" value="NifS"/>
    <property type="match status" value="1"/>
</dbReference>
<evidence type="ECO:0000256" key="6">
    <source>
        <dbReference type="ARBA" id="ARBA00023004"/>
    </source>
</evidence>
<dbReference type="Gene3D" id="3.90.1150.10">
    <property type="entry name" value="Aspartate Aminotransferase, domain 1"/>
    <property type="match status" value="1"/>
</dbReference>
<evidence type="ECO:0000256" key="5">
    <source>
        <dbReference type="ARBA" id="ARBA00022898"/>
    </source>
</evidence>
<comment type="caution">
    <text evidence="10">The sequence shown here is derived from an EMBL/GenBank/DDBJ whole genome shotgun (WGS) entry which is preliminary data.</text>
</comment>
<organism evidence="10 11">
    <name type="scientific">Aquipuribacter nitratireducens</name>
    <dbReference type="NCBI Taxonomy" id="650104"/>
    <lineage>
        <taxon>Bacteria</taxon>
        <taxon>Bacillati</taxon>
        <taxon>Actinomycetota</taxon>
        <taxon>Actinomycetes</taxon>
        <taxon>Micrococcales</taxon>
        <taxon>Intrasporangiaceae</taxon>
        <taxon>Aquipuribacter</taxon>
    </lineage>
</organism>
<evidence type="ECO:0000256" key="3">
    <source>
        <dbReference type="ARBA" id="ARBA00022679"/>
    </source>
</evidence>
<dbReference type="EMBL" id="JBHSLD010000004">
    <property type="protein sequence ID" value="MFC5379849.1"/>
    <property type="molecule type" value="Genomic_DNA"/>
</dbReference>
<dbReference type="InterPro" id="IPR000192">
    <property type="entry name" value="Aminotrans_V_dom"/>
</dbReference>
<evidence type="ECO:0000313" key="11">
    <source>
        <dbReference type="Proteomes" id="UP001596122"/>
    </source>
</evidence>
<dbReference type="PANTHER" id="PTHR11601:SF34">
    <property type="entry name" value="CYSTEINE DESULFURASE"/>
    <property type="match status" value="1"/>
</dbReference>
<keyword evidence="11" id="KW-1185">Reference proteome</keyword>
<evidence type="ECO:0000256" key="1">
    <source>
        <dbReference type="ARBA" id="ARBA00001933"/>
    </source>
</evidence>
<comment type="catalytic activity">
    <reaction evidence="8">
        <text>(sulfur carrier)-H + L-cysteine = (sulfur carrier)-SH + L-alanine</text>
        <dbReference type="Rhea" id="RHEA:43892"/>
        <dbReference type="Rhea" id="RHEA-COMP:14737"/>
        <dbReference type="Rhea" id="RHEA-COMP:14739"/>
        <dbReference type="ChEBI" id="CHEBI:29917"/>
        <dbReference type="ChEBI" id="CHEBI:35235"/>
        <dbReference type="ChEBI" id="CHEBI:57972"/>
        <dbReference type="ChEBI" id="CHEBI:64428"/>
        <dbReference type="EC" id="2.8.1.7"/>
    </reaction>
</comment>
<sequence length="383" mass="39148">MTSGTTSDPVDLDTATAAPPLPVAVDAWRVALDDAWADERGLHGTGARARLVLGQVRSALAELVGDPGALVGLPPDHVRALHAAVLGCSAPTAAADGPVVVSAVEHSAVHHAARFSGQVREVAVDRDGRVDLDALADALPGARLACVQQANQEIGTLQDLEAVHALCRREGVPLLVDAGASLGHVPVPGAWDVLVGSPRAWGSVPGAALLVLRPGVRWRRSGPGEAGASQRPGEHPGTVDVPAALAAAVSLQSLQAGPLGDADPRHALVARLRERVAEVPGTDVVGSAGHRLPHVLTVSALYVPGEELVRRLDAVGFRVGSGSACTADTLRPSHVLAAVGALTHGNVRVAVPRGTDPAVLDRFAPALAEVVAELRRELGAESL</sequence>
<evidence type="ECO:0000259" key="9">
    <source>
        <dbReference type="Pfam" id="PF00266"/>
    </source>
</evidence>
<dbReference type="Proteomes" id="UP001596122">
    <property type="component" value="Unassembled WGS sequence"/>
</dbReference>
<evidence type="ECO:0000256" key="8">
    <source>
        <dbReference type="ARBA" id="ARBA00050776"/>
    </source>
</evidence>
<dbReference type="InterPro" id="IPR015421">
    <property type="entry name" value="PyrdxlP-dep_Trfase_major"/>
</dbReference>
<keyword evidence="3" id="KW-0808">Transferase</keyword>
<protein>
    <submittedName>
        <fullName evidence="10">Cysteine desulfurase family protein</fullName>
    </submittedName>
</protein>
<feature type="domain" description="Aminotransferase class V" evidence="9">
    <location>
        <begin position="13"/>
        <end position="187"/>
    </location>
</feature>
<dbReference type="InterPro" id="IPR015424">
    <property type="entry name" value="PyrdxlP-dep_Trfase"/>
</dbReference>
<gene>
    <name evidence="10" type="ORF">ACFPJ6_03490</name>
</gene>
<proteinExistence type="inferred from homology"/>
<evidence type="ECO:0000313" key="10">
    <source>
        <dbReference type="EMBL" id="MFC5379849.1"/>
    </source>
</evidence>
<keyword evidence="4" id="KW-0479">Metal-binding</keyword>
<name>A0ABW0GK37_9MICO</name>
<dbReference type="SUPFAM" id="SSF53383">
    <property type="entry name" value="PLP-dependent transferases"/>
    <property type="match status" value="1"/>
</dbReference>
<keyword evidence="6" id="KW-0408">Iron</keyword>
<accession>A0ABW0GK37</accession>
<dbReference type="InterPro" id="IPR015422">
    <property type="entry name" value="PyrdxlP-dep_Trfase_small"/>
</dbReference>
<reference evidence="11" key="1">
    <citation type="journal article" date="2019" name="Int. J. Syst. Evol. Microbiol.">
        <title>The Global Catalogue of Microorganisms (GCM) 10K type strain sequencing project: providing services to taxonomists for standard genome sequencing and annotation.</title>
        <authorList>
            <consortium name="The Broad Institute Genomics Platform"/>
            <consortium name="The Broad Institute Genome Sequencing Center for Infectious Disease"/>
            <person name="Wu L."/>
            <person name="Ma J."/>
        </authorList>
    </citation>
    <scope>NUCLEOTIDE SEQUENCE [LARGE SCALE GENOMIC DNA]</scope>
    <source>
        <strain evidence="11">CCUG 43114</strain>
    </source>
</reference>
<keyword evidence="5" id="KW-0663">Pyridoxal phosphate</keyword>
<dbReference type="Pfam" id="PF00266">
    <property type="entry name" value="Aminotran_5"/>
    <property type="match status" value="1"/>
</dbReference>